<dbReference type="InterPro" id="IPR001763">
    <property type="entry name" value="Rhodanese-like_dom"/>
</dbReference>
<sequence>MSAMTPCALKQHLATPGREIAFLDIREFGEYGMGHPFHSVNLPLSRLEAGIGRLVPRRSVSVVVMDEKDEGRARHARQCLSDLGYRDVSWLAGGVEAWKEAGHGVFSGVNVMSKTFGELVHEHYHTPSIAASTLAHWLQRGKCVHVIDGRPLDEYRKMNIPGSICCPNGELVKRLPTMLDGDTSTPVVINCAGRTRSIIGAQTLQWLGLENPVFALQNGTQGWRLAGLELEHGSNRHYPAEVIPGSPNGAAARRLAEARGAQAIDAQTLRTWLEDDQRTTYLFDVRSAEEYRQATLAGAVHAPGGQLIQATDHWVGVHGARLVLVDDDECRAPVIAAWLVLMGFEATWLSGGTQHWAALAPWTENAARGGARPPSPPAVTNLDTALDPLTLTLDVRPGMQFRLGHLPGARWINRALLEHQLDDADTSHPVVLVGDAEGAACLAPDLEAWGFDRIGWLQDDLDAWQQQGIELESTPNDPSDADCIDYLFFVHDRHDGNLEASRRYLAWETGLLAQLDEQERATFAL</sequence>
<dbReference type="SMART" id="SM00450">
    <property type="entry name" value="RHOD"/>
    <property type="match status" value="4"/>
</dbReference>
<protein>
    <submittedName>
        <fullName evidence="2">Sulfurtransferase</fullName>
    </submittedName>
</protein>
<feature type="domain" description="Rhodanese" evidence="1">
    <location>
        <begin position="16"/>
        <end position="107"/>
    </location>
</feature>
<dbReference type="Proteomes" id="UP000217771">
    <property type="component" value="Unassembled WGS sequence"/>
</dbReference>
<dbReference type="Gene3D" id="3.40.250.10">
    <property type="entry name" value="Rhodanese-like domain"/>
    <property type="match status" value="4"/>
</dbReference>
<feature type="domain" description="Rhodanese" evidence="1">
    <location>
        <begin position="393"/>
        <end position="473"/>
    </location>
</feature>
<evidence type="ECO:0000313" key="3">
    <source>
        <dbReference type="Proteomes" id="UP000217771"/>
    </source>
</evidence>
<dbReference type="OrthoDB" id="9805807at2"/>
<name>A0A2A2EVJ4_9GAMM</name>
<accession>A0A2A2EVJ4</accession>
<proteinExistence type="predicted"/>
<dbReference type="PANTHER" id="PTHR44086">
    <property type="entry name" value="THIOSULFATE SULFURTRANSFERASE RDL2, MITOCHONDRIAL-RELATED"/>
    <property type="match status" value="1"/>
</dbReference>
<organism evidence="2 3">
    <name type="scientific">Halomonas salipaludis</name>
    <dbReference type="NCBI Taxonomy" id="2032625"/>
    <lineage>
        <taxon>Bacteria</taxon>
        <taxon>Pseudomonadati</taxon>
        <taxon>Pseudomonadota</taxon>
        <taxon>Gammaproteobacteria</taxon>
        <taxon>Oceanospirillales</taxon>
        <taxon>Halomonadaceae</taxon>
        <taxon>Halomonas</taxon>
    </lineage>
</organism>
<reference evidence="2 3" key="1">
    <citation type="submission" date="2017-08" db="EMBL/GenBank/DDBJ databases">
        <title>Halomonas alkalisoli sp. nov., isolated from saline alkaline soil.</title>
        <authorList>
            <person name="Wang D."/>
            <person name="Zhang G."/>
        </authorList>
    </citation>
    <scope>NUCLEOTIDE SEQUENCE [LARGE SCALE GENOMIC DNA]</scope>
    <source>
        <strain evidence="2 3">WRN001</strain>
    </source>
</reference>
<feature type="domain" description="Rhodanese" evidence="1">
    <location>
        <begin position="276"/>
        <end position="365"/>
    </location>
</feature>
<dbReference type="PROSITE" id="PS50206">
    <property type="entry name" value="RHODANESE_3"/>
    <property type="match status" value="4"/>
</dbReference>
<comment type="caution">
    <text evidence="2">The sequence shown here is derived from an EMBL/GenBank/DDBJ whole genome shotgun (WGS) entry which is preliminary data.</text>
</comment>
<dbReference type="RefSeq" id="WP_095620320.1">
    <property type="nucleotide sequence ID" value="NZ_NSKB01000003.1"/>
</dbReference>
<dbReference type="PANTHER" id="PTHR44086:SF10">
    <property type="entry name" value="THIOSULFATE SULFURTRANSFERASE_RHODANESE-LIKE DOMAIN-CONTAINING PROTEIN 3"/>
    <property type="match status" value="1"/>
</dbReference>
<gene>
    <name evidence="2" type="ORF">CK498_07790</name>
</gene>
<keyword evidence="2" id="KW-0808">Transferase</keyword>
<feature type="domain" description="Rhodanese" evidence="1">
    <location>
        <begin position="144"/>
        <end position="232"/>
    </location>
</feature>
<dbReference type="GO" id="GO:0004792">
    <property type="term" value="F:thiosulfate-cyanide sulfurtransferase activity"/>
    <property type="evidence" value="ECO:0007669"/>
    <property type="project" value="TreeGrafter"/>
</dbReference>
<keyword evidence="3" id="KW-1185">Reference proteome</keyword>
<dbReference type="SUPFAM" id="SSF52821">
    <property type="entry name" value="Rhodanese/Cell cycle control phosphatase"/>
    <property type="match status" value="4"/>
</dbReference>
<dbReference type="EMBL" id="NSKB01000003">
    <property type="protein sequence ID" value="PAU77146.1"/>
    <property type="molecule type" value="Genomic_DNA"/>
</dbReference>
<evidence type="ECO:0000313" key="2">
    <source>
        <dbReference type="EMBL" id="PAU77146.1"/>
    </source>
</evidence>
<evidence type="ECO:0000259" key="1">
    <source>
        <dbReference type="PROSITE" id="PS50206"/>
    </source>
</evidence>
<dbReference type="AlphaFoldDB" id="A0A2A2EVJ4"/>
<dbReference type="Pfam" id="PF00581">
    <property type="entry name" value="Rhodanese"/>
    <property type="match status" value="4"/>
</dbReference>
<dbReference type="InterPro" id="IPR036873">
    <property type="entry name" value="Rhodanese-like_dom_sf"/>
</dbReference>